<keyword evidence="5" id="KW-0012">Acyltransferase</keyword>
<keyword evidence="6" id="KW-1185">Reference proteome</keyword>
<feature type="domain" description="LRAT" evidence="4">
    <location>
        <begin position="260"/>
        <end position="387"/>
    </location>
</feature>
<reference evidence="5" key="1">
    <citation type="journal article" date="2023" name="Front. Mar. Sci.">
        <title>A new Merluccius polli reference genome to investigate the effects of global change in West African waters.</title>
        <authorList>
            <person name="Mateo J.L."/>
            <person name="Blanco-Fernandez C."/>
            <person name="Garcia-Vazquez E."/>
            <person name="Machado-Schiaffino G."/>
        </authorList>
    </citation>
    <scope>NUCLEOTIDE SEQUENCE</scope>
    <source>
        <strain evidence="5">C29</strain>
        <tissue evidence="5">Fin</tissue>
    </source>
</reference>
<keyword evidence="3" id="KW-0812">Transmembrane</keyword>
<evidence type="ECO:0000256" key="3">
    <source>
        <dbReference type="SAM" id="Phobius"/>
    </source>
</evidence>
<feature type="transmembrane region" description="Helical" evidence="3">
    <location>
        <begin position="405"/>
        <end position="438"/>
    </location>
</feature>
<comment type="caution">
    <text evidence="5">The sequence shown here is derived from an EMBL/GenBank/DDBJ whole genome shotgun (WGS) entry which is preliminary data.</text>
</comment>
<evidence type="ECO:0000313" key="6">
    <source>
        <dbReference type="Proteomes" id="UP001174136"/>
    </source>
</evidence>
<proteinExistence type="predicted"/>
<dbReference type="GO" id="GO:0042572">
    <property type="term" value="P:retinol metabolic process"/>
    <property type="evidence" value="ECO:0007669"/>
    <property type="project" value="InterPro"/>
</dbReference>
<evidence type="ECO:0000256" key="1">
    <source>
        <dbReference type="PIRSR" id="PIRSR642288-1"/>
    </source>
</evidence>
<dbReference type="InterPro" id="IPR042288">
    <property type="entry name" value="LRAT"/>
</dbReference>
<protein>
    <submittedName>
        <fullName evidence="5">Lecithin retinol acyltransferase</fullName>
    </submittedName>
</protein>
<evidence type="ECO:0000313" key="5">
    <source>
        <dbReference type="EMBL" id="KAK0134175.1"/>
    </source>
</evidence>
<dbReference type="GO" id="GO:0005791">
    <property type="term" value="C:rough endoplasmic reticulum"/>
    <property type="evidence" value="ECO:0007669"/>
    <property type="project" value="TreeGrafter"/>
</dbReference>
<dbReference type="AlphaFoldDB" id="A0AA47M5U0"/>
<dbReference type="InterPro" id="IPR007053">
    <property type="entry name" value="LRAT_dom"/>
</dbReference>
<keyword evidence="3" id="KW-0472">Membrane</keyword>
<sequence length="441" mass="48652">MLNLFTFLVEKLAILSYLNFFDSKCLSDDGQRGSSSTISTSTTSTSTTSTTTSSSTTSSRRPQGLHRGDLLEVPRTLFSHFGIYLGDGRVAHLIPDILPALTADAARIGTVITNRRLILGCVSRRATVRVDSLEDFAYGSELRVNAMDARVEQRALPAEEVARRAEGLVGAVPYSLLWHNCEHLVTHCRYGRAVSRQTDQFCECLKSIIRDQRTILVTLLLGITSIVCFGMLFNIFFAASTVNEPKDSEDDLSLYKRGDLLEVPRTLFTHFGIYLGDNRVAHLIPDILPVVSKNKAAIGKMVTNHRLILGVIAKVASVRVDSVADFAYGSEILVNHMDDVCSQPALEGEEVARRAEKLLGSVAYSLLWYNCEHYVMYCRYGMTISYQTYQFCTAVRKTVCSRTSAYLTALLGVGTMLYLGSATSLTAVTALLVAFLLWMAS</sequence>
<feature type="active site" description="Acyl-thioester intermediate" evidence="1">
    <location>
        <position position="371"/>
    </location>
</feature>
<dbReference type="EMBL" id="JAOPHQ010005730">
    <property type="protein sequence ID" value="KAK0134175.1"/>
    <property type="molecule type" value="Genomic_DNA"/>
</dbReference>
<feature type="region of interest" description="Disordered" evidence="2">
    <location>
        <begin position="28"/>
        <end position="66"/>
    </location>
</feature>
<keyword evidence="5" id="KW-0808">Transferase</keyword>
<evidence type="ECO:0000256" key="2">
    <source>
        <dbReference type="SAM" id="MobiDB-lite"/>
    </source>
</evidence>
<feature type="compositionally biased region" description="Low complexity" evidence="2">
    <location>
        <begin position="34"/>
        <end position="59"/>
    </location>
</feature>
<feature type="domain" description="LRAT" evidence="4">
    <location>
        <begin position="70"/>
        <end position="197"/>
    </location>
</feature>
<organism evidence="5 6">
    <name type="scientific">Merluccius polli</name>
    <name type="common">Benguela hake</name>
    <name type="synonym">Merluccius cadenati</name>
    <dbReference type="NCBI Taxonomy" id="89951"/>
    <lineage>
        <taxon>Eukaryota</taxon>
        <taxon>Metazoa</taxon>
        <taxon>Chordata</taxon>
        <taxon>Craniata</taxon>
        <taxon>Vertebrata</taxon>
        <taxon>Euteleostomi</taxon>
        <taxon>Actinopterygii</taxon>
        <taxon>Neopterygii</taxon>
        <taxon>Teleostei</taxon>
        <taxon>Neoteleostei</taxon>
        <taxon>Acanthomorphata</taxon>
        <taxon>Zeiogadaria</taxon>
        <taxon>Gadariae</taxon>
        <taxon>Gadiformes</taxon>
        <taxon>Gadoidei</taxon>
        <taxon>Merlucciidae</taxon>
        <taxon>Merluccius</taxon>
    </lineage>
</organism>
<dbReference type="GO" id="GO:0006776">
    <property type="term" value="P:vitamin A metabolic process"/>
    <property type="evidence" value="ECO:0007669"/>
    <property type="project" value="TreeGrafter"/>
</dbReference>
<dbReference type="Proteomes" id="UP001174136">
    <property type="component" value="Unassembled WGS sequence"/>
</dbReference>
<evidence type="ECO:0000259" key="4">
    <source>
        <dbReference type="PROSITE" id="PS51934"/>
    </source>
</evidence>
<dbReference type="GO" id="GO:0047173">
    <property type="term" value="F:phosphatidylcholine-retinol O-acyltransferase activity"/>
    <property type="evidence" value="ECO:0007669"/>
    <property type="project" value="InterPro"/>
</dbReference>
<dbReference type="PANTHER" id="PTHR46678:SF2">
    <property type="entry name" value="LECITHIN RETINOL ACYLTRANSFERASE-LIKE-RELATED"/>
    <property type="match status" value="1"/>
</dbReference>
<name>A0AA47M5U0_MERPO</name>
<accession>A0AA47M5U0</accession>
<keyword evidence="3" id="KW-1133">Transmembrane helix</keyword>
<dbReference type="Pfam" id="PF04970">
    <property type="entry name" value="LRAT"/>
    <property type="match status" value="2"/>
</dbReference>
<dbReference type="Gene3D" id="3.90.1720.10">
    <property type="entry name" value="endopeptidase domain like (from Nostoc punctiforme)"/>
    <property type="match status" value="2"/>
</dbReference>
<gene>
    <name evidence="5" type="primary">LRAT</name>
    <name evidence="5" type="ORF">N1851_030263</name>
</gene>
<feature type="transmembrane region" description="Helical" evidence="3">
    <location>
        <begin position="215"/>
        <end position="239"/>
    </location>
</feature>
<dbReference type="PANTHER" id="PTHR46678">
    <property type="entry name" value="LECITHIN RETINOL ACYLTRANSFERASE"/>
    <property type="match status" value="1"/>
</dbReference>
<dbReference type="PROSITE" id="PS51934">
    <property type="entry name" value="LRAT"/>
    <property type="match status" value="2"/>
</dbReference>